<dbReference type="Proteomes" id="UP000265801">
    <property type="component" value="Unassembled WGS sequence"/>
</dbReference>
<evidence type="ECO:0000256" key="1">
    <source>
        <dbReference type="SAM" id="Phobius"/>
    </source>
</evidence>
<accession>A0A3A1QYW2</accession>
<proteinExistence type="predicted"/>
<dbReference type="GO" id="GO:0005886">
    <property type="term" value="C:plasma membrane"/>
    <property type="evidence" value="ECO:0007669"/>
    <property type="project" value="TreeGrafter"/>
</dbReference>
<dbReference type="PANTHER" id="PTHR34980">
    <property type="entry name" value="INNER MEMBRANE PROTEIN-RELATED-RELATED"/>
    <property type="match status" value="1"/>
</dbReference>
<dbReference type="InterPro" id="IPR008523">
    <property type="entry name" value="DUF805"/>
</dbReference>
<keyword evidence="1" id="KW-1133">Transmembrane helix</keyword>
<keyword evidence="3" id="KW-1185">Reference proteome</keyword>
<name>A0A3A1QYW2_9BACI</name>
<evidence type="ECO:0000313" key="2">
    <source>
        <dbReference type="EMBL" id="RIW34021.1"/>
    </source>
</evidence>
<dbReference type="RefSeq" id="WP_119546868.1">
    <property type="nucleotide sequence ID" value="NZ_QXIR01000012.1"/>
</dbReference>
<dbReference type="EMBL" id="QXIR01000012">
    <property type="protein sequence ID" value="RIW34021.1"/>
    <property type="molecule type" value="Genomic_DNA"/>
</dbReference>
<organism evidence="2 3">
    <name type="scientific">Bacillus salacetis</name>
    <dbReference type="NCBI Taxonomy" id="2315464"/>
    <lineage>
        <taxon>Bacteria</taxon>
        <taxon>Bacillati</taxon>
        <taxon>Bacillota</taxon>
        <taxon>Bacilli</taxon>
        <taxon>Bacillales</taxon>
        <taxon>Bacillaceae</taxon>
        <taxon>Bacillus</taxon>
    </lineage>
</organism>
<feature type="transmembrane region" description="Helical" evidence="1">
    <location>
        <begin position="79"/>
        <end position="97"/>
    </location>
</feature>
<protein>
    <submittedName>
        <fullName evidence="2">DUF805 domain-containing protein</fullName>
    </submittedName>
</protein>
<feature type="transmembrane region" description="Helical" evidence="1">
    <location>
        <begin position="21"/>
        <end position="37"/>
    </location>
</feature>
<keyword evidence="1" id="KW-0812">Transmembrane</keyword>
<dbReference type="PANTHER" id="PTHR34980:SF2">
    <property type="entry name" value="INNER MEMBRANE PROTEIN YHAH-RELATED"/>
    <property type="match status" value="1"/>
</dbReference>
<gene>
    <name evidence="2" type="ORF">D3H55_10520</name>
</gene>
<dbReference type="Pfam" id="PF05656">
    <property type="entry name" value="DUF805"/>
    <property type="match status" value="1"/>
</dbReference>
<reference evidence="2 3" key="1">
    <citation type="submission" date="2018-09" db="EMBL/GenBank/DDBJ databases">
        <title>Bacillus saliacetes sp. nov., isolated from Thai shrimp paste (Ka-pi).</title>
        <authorList>
            <person name="Daroonpunt R."/>
            <person name="Tanasupawat S."/>
            <person name="Yiamsombut S."/>
        </authorList>
    </citation>
    <scope>NUCLEOTIDE SEQUENCE [LARGE SCALE GENOMIC DNA]</scope>
    <source>
        <strain evidence="2 3">SKP7-4</strain>
    </source>
</reference>
<feature type="transmembrane region" description="Helical" evidence="1">
    <location>
        <begin position="49"/>
        <end position="67"/>
    </location>
</feature>
<keyword evidence="1" id="KW-0472">Membrane</keyword>
<evidence type="ECO:0000313" key="3">
    <source>
        <dbReference type="Proteomes" id="UP000265801"/>
    </source>
</evidence>
<comment type="caution">
    <text evidence="2">The sequence shown here is derived from an EMBL/GenBank/DDBJ whole genome shotgun (WGS) entry which is preliminary data.</text>
</comment>
<sequence>MKWYWRVWRNYLFYEGRARRTEFWVFQFINLLVYWVLKFTESYKDWGTLLTGIYGLLVFLPAITVSVRRLHDIGRSGWWILISFVPVVGTLVLFVFACLDSEEGSNRYGPNPKYD</sequence>
<dbReference type="OrthoDB" id="9812349at2"/>
<dbReference type="AlphaFoldDB" id="A0A3A1QYW2"/>